<name>A0AAU7BB06_9VIRU</name>
<sequence length="391" mass="44192">MGDTITFKHLKCIYVDNSPYVYPNVEASELPATINTGWQVLPNQLLGHLISPLQWDILKQKSSSFGIRSIKQTLFNMIPLTETVAIQGNATFTAFNNTIFLEGYADKHYETAWFDWSATINNFLPFYKEGVTYEAGAAAAMDLPKYIAPRSVGATSRRNRMFNIWDPMVSYDDLMELRPGKNAISFNWVAADCDHKMYNMDARYFTQPNSVCLNGTQGTMRKKGLSVDVPSLMQQQLASKHAGNSQFWFRAKIARDNVGAADPNFWLKMPLTVHEGTMYPPHQWFVKLIPLFDAANALIQTRAMVMLMTETTFAYSHSGTSMFSGTYSQVSDNYDEMLTASGMDMRANQMRARSTGLMLPIRADDVNVQNYTRKDGDDDFDIVDQSCTDLE</sequence>
<proteinExistence type="predicted"/>
<protein>
    <submittedName>
        <fullName evidence="1">VP1 protein</fullName>
    </submittedName>
</protein>
<reference evidence="1" key="1">
    <citation type="submission" date="2024-04" db="EMBL/GenBank/DDBJ databases">
        <title>Limited transmission of microbial species among coral reef fishes from the Great Barrier Reef, Australia.</title>
        <authorList>
            <person name="Costa V.A."/>
            <person name="Bellwood D.R."/>
            <person name="Mifsud J.C.O."/>
            <person name="Geoghegan J.L."/>
            <person name="Harvey E."/>
            <person name="Holmes E.C."/>
        </authorList>
    </citation>
    <scope>NUCLEOTIDE SEQUENCE</scope>
    <source>
        <strain evidence="1">F3</strain>
    </source>
</reference>
<accession>A0AAU7BB06</accession>
<dbReference type="EMBL" id="PP700471">
    <property type="protein sequence ID" value="XBE43060.1"/>
    <property type="molecule type" value="Genomic_DNA"/>
</dbReference>
<organism evidence="1">
    <name type="scientific">Cryptocentrus strigilliceps parvovirus</name>
    <dbReference type="NCBI Taxonomy" id="3156501"/>
    <lineage>
        <taxon>Viruses</taxon>
        <taxon>Monodnaviria</taxon>
        <taxon>Shotokuvirae</taxon>
        <taxon>Cossaviricota</taxon>
        <taxon>Quintoviricetes</taxon>
        <taxon>Piccovirales</taxon>
        <taxon>Parvoviridae</taxon>
    </lineage>
</organism>
<evidence type="ECO:0000313" key="1">
    <source>
        <dbReference type="EMBL" id="XBE43060.1"/>
    </source>
</evidence>